<accession>A0A066V4T7</accession>
<dbReference type="Proteomes" id="UP000027361">
    <property type="component" value="Unassembled WGS sequence"/>
</dbReference>
<dbReference type="GeneID" id="25267546"/>
<dbReference type="HOGENOM" id="CLU_2484900_0_0_1"/>
<name>A0A066V4T7_TILAU</name>
<dbReference type="AlphaFoldDB" id="A0A066V4T7"/>
<dbReference type="EMBL" id="JMSN01000158">
    <property type="protein sequence ID" value="KDN36742.1"/>
    <property type="molecule type" value="Genomic_DNA"/>
</dbReference>
<reference evidence="1 2" key="1">
    <citation type="submission" date="2014-05" db="EMBL/GenBank/DDBJ databases">
        <title>Draft genome sequence of a rare smut relative, Tilletiaria anomala UBC 951.</title>
        <authorList>
            <consortium name="DOE Joint Genome Institute"/>
            <person name="Toome M."/>
            <person name="Kuo A."/>
            <person name="Henrissat B."/>
            <person name="Lipzen A."/>
            <person name="Tritt A."/>
            <person name="Yoshinaga Y."/>
            <person name="Zane M."/>
            <person name="Barry K."/>
            <person name="Grigoriev I.V."/>
            <person name="Spatafora J.W."/>
            <person name="Aimea M.C."/>
        </authorList>
    </citation>
    <scope>NUCLEOTIDE SEQUENCE [LARGE SCALE GENOMIC DNA]</scope>
    <source>
        <strain evidence="1 2">UBC 951</strain>
    </source>
</reference>
<protein>
    <submittedName>
        <fullName evidence="1">Uncharacterized protein</fullName>
    </submittedName>
</protein>
<sequence>MVKALAISSQIADRVNLYTRLCLVFEGMRLQTCGNIVCILVILTLQDPSPFLPLSTVKTTAKPEIDWDGHVHFRGPIRLSAMDNYYQ</sequence>
<dbReference type="RefSeq" id="XP_013240150.1">
    <property type="nucleotide sequence ID" value="XM_013384696.1"/>
</dbReference>
<dbReference type="InParanoid" id="A0A066V4T7"/>
<comment type="caution">
    <text evidence="1">The sequence shown here is derived from an EMBL/GenBank/DDBJ whole genome shotgun (WGS) entry which is preliminary data.</text>
</comment>
<keyword evidence="2" id="KW-1185">Reference proteome</keyword>
<evidence type="ECO:0000313" key="2">
    <source>
        <dbReference type="Proteomes" id="UP000027361"/>
    </source>
</evidence>
<evidence type="ECO:0000313" key="1">
    <source>
        <dbReference type="EMBL" id="KDN36742.1"/>
    </source>
</evidence>
<proteinExistence type="predicted"/>
<gene>
    <name evidence="1" type="ORF">K437DRAFT_49046</name>
</gene>
<organism evidence="1 2">
    <name type="scientific">Tilletiaria anomala (strain ATCC 24038 / CBS 436.72 / UBC 951)</name>
    <dbReference type="NCBI Taxonomy" id="1037660"/>
    <lineage>
        <taxon>Eukaryota</taxon>
        <taxon>Fungi</taxon>
        <taxon>Dikarya</taxon>
        <taxon>Basidiomycota</taxon>
        <taxon>Ustilaginomycotina</taxon>
        <taxon>Exobasidiomycetes</taxon>
        <taxon>Georgefischeriales</taxon>
        <taxon>Tilletiariaceae</taxon>
        <taxon>Tilletiaria</taxon>
    </lineage>
</organism>